<dbReference type="GO" id="GO:0006152">
    <property type="term" value="P:purine nucleoside catabolic process"/>
    <property type="evidence" value="ECO:0007669"/>
    <property type="project" value="TreeGrafter"/>
</dbReference>
<evidence type="ECO:0000313" key="6">
    <source>
        <dbReference type="Proteomes" id="UP000275408"/>
    </source>
</evidence>
<comment type="caution">
    <text evidence="5">The sequence shown here is derived from an EMBL/GenBank/DDBJ whole genome shotgun (WGS) entry which is preliminary data.</text>
</comment>
<dbReference type="AlphaFoldDB" id="A0A3M6UQB0"/>
<dbReference type="GO" id="GO:0047974">
    <property type="term" value="F:guanosine deaminase activity"/>
    <property type="evidence" value="ECO:0007669"/>
    <property type="project" value="TreeGrafter"/>
</dbReference>
<evidence type="ECO:0000256" key="2">
    <source>
        <dbReference type="ARBA" id="ARBA00022833"/>
    </source>
</evidence>
<dbReference type="PANTHER" id="PTHR11079:SF161">
    <property type="entry name" value="CMP_DCMP-TYPE DEAMINASE DOMAIN-CONTAINING PROTEIN"/>
    <property type="match status" value="1"/>
</dbReference>
<organism evidence="5 6">
    <name type="scientific">Pocillopora damicornis</name>
    <name type="common">Cauliflower coral</name>
    <name type="synonym">Millepora damicornis</name>
    <dbReference type="NCBI Taxonomy" id="46731"/>
    <lineage>
        <taxon>Eukaryota</taxon>
        <taxon>Metazoa</taxon>
        <taxon>Cnidaria</taxon>
        <taxon>Anthozoa</taxon>
        <taxon>Hexacorallia</taxon>
        <taxon>Scleractinia</taxon>
        <taxon>Astrocoeniina</taxon>
        <taxon>Pocilloporidae</taxon>
        <taxon>Pocillopora</taxon>
    </lineage>
</organism>
<dbReference type="InterPro" id="IPR016192">
    <property type="entry name" value="APOBEC/CMP_deaminase_Zn-bd"/>
</dbReference>
<dbReference type="CDD" id="cd01285">
    <property type="entry name" value="nucleoside_deaminase"/>
    <property type="match status" value="1"/>
</dbReference>
<protein>
    <recommendedName>
        <fullName evidence="4">CMP/dCMP-type deaminase domain-containing protein</fullName>
    </recommendedName>
</protein>
<evidence type="ECO:0000256" key="3">
    <source>
        <dbReference type="SAM" id="MobiDB-lite"/>
    </source>
</evidence>
<feature type="non-terminal residue" evidence="5">
    <location>
        <position position="1"/>
    </location>
</feature>
<dbReference type="OrthoDB" id="408702at2759"/>
<dbReference type="Proteomes" id="UP000275408">
    <property type="component" value="Unassembled WGS sequence"/>
</dbReference>
<name>A0A3M6UQB0_POCDA</name>
<dbReference type="InterPro" id="IPR016193">
    <property type="entry name" value="Cytidine_deaminase-like"/>
</dbReference>
<evidence type="ECO:0000259" key="4">
    <source>
        <dbReference type="PROSITE" id="PS51747"/>
    </source>
</evidence>
<feature type="domain" description="CMP/dCMP-type deaminase" evidence="4">
    <location>
        <begin position="18"/>
        <end position="141"/>
    </location>
</feature>
<evidence type="ECO:0000256" key="1">
    <source>
        <dbReference type="ARBA" id="ARBA00022723"/>
    </source>
</evidence>
<dbReference type="GO" id="GO:0008270">
    <property type="term" value="F:zinc ion binding"/>
    <property type="evidence" value="ECO:0007669"/>
    <property type="project" value="InterPro"/>
</dbReference>
<sequence length="178" mass="19920">SHAEELYSSMSSQKPTEEEKQKFMGRAIELSDEGPSKGHGGPFAAVIVKDGKIIGEGYNREVVDYDPTAHGEMTAIRQACKNIRSTDLSGCEIYTSCEPCAMCSSAIWLCRFDRVYYGNRLEDTKSDMDLEPLFQFVAAPIDQRSTPAEQVRSKEAYDVIKKWANDPNGFIICCDQKK</sequence>
<dbReference type="SUPFAM" id="SSF53927">
    <property type="entry name" value="Cytidine deaminase-like"/>
    <property type="match status" value="1"/>
</dbReference>
<dbReference type="Pfam" id="PF00383">
    <property type="entry name" value="dCMP_cyt_deam_1"/>
    <property type="match status" value="1"/>
</dbReference>
<dbReference type="STRING" id="46731.A0A3M6UQB0"/>
<dbReference type="EMBL" id="RCHS01000990">
    <property type="protein sequence ID" value="RMX55850.1"/>
    <property type="molecule type" value="Genomic_DNA"/>
</dbReference>
<evidence type="ECO:0000313" key="5">
    <source>
        <dbReference type="EMBL" id="RMX55850.1"/>
    </source>
</evidence>
<dbReference type="InterPro" id="IPR002125">
    <property type="entry name" value="CMP_dCMP_dom"/>
</dbReference>
<keyword evidence="1" id="KW-0479">Metal-binding</keyword>
<keyword evidence="6" id="KW-1185">Reference proteome</keyword>
<feature type="region of interest" description="Disordered" evidence="3">
    <location>
        <begin position="1"/>
        <end position="26"/>
    </location>
</feature>
<dbReference type="PANTHER" id="PTHR11079">
    <property type="entry name" value="CYTOSINE DEAMINASE FAMILY MEMBER"/>
    <property type="match status" value="1"/>
</dbReference>
<gene>
    <name evidence="5" type="ORF">pdam_00006275</name>
</gene>
<reference evidence="5 6" key="1">
    <citation type="journal article" date="2018" name="Sci. Rep.">
        <title>Comparative analysis of the Pocillopora damicornis genome highlights role of immune system in coral evolution.</title>
        <authorList>
            <person name="Cunning R."/>
            <person name="Bay R.A."/>
            <person name="Gillette P."/>
            <person name="Baker A.C."/>
            <person name="Traylor-Knowles N."/>
        </authorList>
    </citation>
    <scope>NUCLEOTIDE SEQUENCE [LARGE SCALE GENOMIC DNA]</scope>
    <source>
        <strain evidence="5">RSMAS</strain>
        <tissue evidence="5">Whole animal</tissue>
    </source>
</reference>
<keyword evidence="2" id="KW-0862">Zinc</keyword>
<accession>A0A3M6UQB0</accession>
<proteinExistence type="predicted"/>
<dbReference type="Gene3D" id="3.40.140.10">
    <property type="entry name" value="Cytidine Deaminase, domain 2"/>
    <property type="match status" value="1"/>
</dbReference>
<dbReference type="PROSITE" id="PS51747">
    <property type="entry name" value="CYT_DCMP_DEAMINASES_2"/>
    <property type="match status" value="1"/>
</dbReference>
<dbReference type="PROSITE" id="PS00903">
    <property type="entry name" value="CYT_DCMP_DEAMINASES_1"/>
    <property type="match status" value="1"/>
</dbReference>